<name>A0A1C7EI33_9BACL</name>
<accession>A0A1C7EI33</accession>
<dbReference type="Gene3D" id="1.50.10.20">
    <property type="match status" value="1"/>
</dbReference>
<evidence type="ECO:0008006" key="3">
    <source>
        <dbReference type="Google" id="ProtNLM"/>
    </source>
</evidence>
<dbReference type="RefSeq" id="WP_065526353.1">
    <property type="nucleotide sequence ID" value="NZ_CP016543.2"/>
</dbReference>
<dbReference type="OrthoDB" id="3286086at2"/>
<dbReference type="STRING" id="414778.BCM40_08000"/>
<keyword evidence="2" id="KW-1185">Reference proteome</keyword>
<gene>
    <name evidence="1" type="ORF">BCM40_08000</name>
</gene>
<sequence length="299" mass="34298">MNKLSLDQFEKAALFIKTTARPLERTLFAWEFEGGSSEAILSEVKKFQNKDGGFGHGLESDFRCKESSALATAVGLHLLSDIGVTETEATVEKGIQYLLNTFKQEKQGWQIVPRAVENAPRAIWWNYSEDWAWGNPTAEIIGLLHHYQNLVPADFLEEITSRALNYLNNLTTYEPHELLSFLKLYKQLPASQQAVIFQKLSDILKECVTTDSNQWDSYSLQPLQVVSTPNSDFYDLFKETIPENLTYVIQKQSEGGYWNPTWQWGQFEKEWEVAKQEWQGVLTLTNLKILRAFNALETS</sequence>
<evidence type="ECO:0000313" key="1">
    <source>
        <dbReference type="EMBL" id="ANU23316.1"/>
    </source>
</evidence>
<dbReference type="InterPro" id="IPR008930">
    <property type="entry name" value="Terpenoid_cyclase/PrenylTrfase"/>
</dbReference>
<proteinExistence type="predicted"/>
<dbReference type="SUPFAM" id="SSF48239">
    <property type="entry name" value="Terpenoid cyclases/Protein prenyltransferases"/>
    <property type="match status" value="1"/>
</dbReference>
<evidence type="ECO:0000313" key="2">
    <source>
        <dbReference type="Proteomes" id="UP000092495"/>
    </source>
</evidence>
<dbReference type="AlphaFoldDB" id="A0A1C7EI33"/>
<dbReference type="KEGG" id="pdg:BCM40_08000"/>
<dbReference type="Proteomes" id="UP000092495">
    <property type="component" value="Chromosome"/>
</dbReference>
<protein>
    <recommendedName>
        <fullName evidence="3">Prenyltransferase</fullName>
    </recommendedName>
</protein>
<dbReference type="EMBL" id="CP016543">
    <property type="protein sequence ID" value="ANU23316.1"/>
    <property type="molecule type" value="Genomic_DNA"/>
</dbReference>
<organism evidence="1 2">
    <name type="scientific">Planococcus donghaensis</name>
    <dbReference type="NCBI Taxonomy" id="414778"/>
    <lineage>
        <taxon>Bacteria</taxon>
        <taxon>Bacillati</taxon>
        <taxon>Bacillota</taxon>
        <taxon>Bacilli</taxon>
        <taxon>Bacillales</taxon>
        <taxon>Caryophanaceae</taxon>
        <taxon>Planococcus</taxon>
    </lineage>
</organism>
<reference evidence="1" key="1">
    <citation type="submission" date="2016-10" db="EMBL/GenBank/DDBJ databases">
        <authorList>
            <person name="See-Too W.S."/>
        </authorList>
    </citation>
    <scope>NUCLEOTIDE SEQUENCE</scope>
    <source>
        <strain evidence="1">DSM 22276</strain>
    </source>
</reference>